<dbReference type="Pfam" id="PF04014">
    <property type="entry name" value="MazE_antitoxin"/>
    <property type="match status" value="1"/>
</dbReference>
<organism evidence="2 3">
    <name type="scientific">Pilimelia columellifera subsp. columellifera</name>
    <dbReference type="NCBI Taxonomy" id="706583"/>
    <lineage>
        <taxon>Bacteria</taxon>
        <taxon>Bacillati</taxon>
        <taxon>Actinomycetota</taxon>
        <taxon>Actinomycetes</taxon>
        <taxon>Micromonosporales</taxon>
        <taxon>Micromonosporaceae</taxon>
        <taxon>Pilimelia</taxon>
    </lineage>
</organism>
<dbReference type="EMBL" id="BAAARY010000012">
    <property type="protein sequence ID" value="GAA2526322.1"/>
    <property type="molecule type" value="Genomic_DNA"/>
</dbReference>
<feature type="domain" description="SpoVT-AbrB" evidence="1">
    <location>
        <begin position="14"/>
        <end position="59"/>
    </location>
</feature>
<comment type="caution">
    <text evidence="2">The sequence shown here is derived from an EMBL/GenBank/DDBJ whole genome shotgun (WGS) entry which is preliminary data.</text>
</comment>
<dbReference type="Gene3D" id="2.10.260.10">
    <property type="match status" value="1"/>
</dbReference>
<protein>
    <recommendedName>
        <fullName evidence="1">SpoVT-AbrB domain-containing protein</fullName>
    </recommendedName>
</protein>
<dbReference type="NCBIfam" id="TIGR01439">
    <property type="entry name" value="lp_hng_hel_AbrB"/>
    <property type="match status" value="1"/>
</dbReference>
<dbReference type="Proteomes" id="UP001499978">
    <property type="component" value="Unassembled WGS sequence"/>
</dbReference>
<dbReference type="SUPFAM" id="SSF89447">
    <property type="entry name" value="AbrB/MazE/MraZ-like"/>
    <property type="match status" value="1"/>
</dbReference>
<accession>A0ABN3NLK1</accession>
<dbReference type="InterPro" id="IPR007159">
    <property type="entry name" value="SpoVT-AbrB_dom"/>
</dbReference>
<gene>
    <name evidence="2" type="ORF">GCM10010201_26330</name>
</gene>
<dbReference type="SMART" id="SM00966">
    <property type="entry name" value="SpoVT_AbrB"/>
    <property type="match status" value="1"/>
</dbReference>
<reference evidence="2 3" key="1">
    <citation type="journal article" date="2019" name="Int. J. Syst. Evol. Microbiol.">
        <title>The Global Catalogue of Microorganisms (GCM) 10K type strain sequencing project: providing services to taxonomists for standard genome sequencing and annotation.</title>
        <authorList>
            <consortium name="The Broad Institute Genomics Platform"/>
            <consortium name="The Broad Institute Genome Sequencing Center for Infectious Disease"/>
            <person name="Wu L."/>
            <person name="Ma J."/>
        </authorList>
    </citation>
    <scope>NUCLEOTIDE SEQUENCE [LARGE SCALE GENOMIC DNA]</scope>
    <source>
        <strain evidence="2 3">JCM 3367</strain>
    </source>
</reference>
<name>A0ABN3NLK1_9ACTN</name>
<sequence length="101" mass="11075">MAGRPADGGRPLSAPLRERGVLTIPQSVRDQLQLRAGDNLLIDVQDGRITLTPAALVARDQAWFWTPEWQAKEARADEDLAAGRVVRHTSDADFLTSLGEE</sequence>
<evidence type="ECO:0000313" key="2">
    <source>
        <dbReference type="EMBL" id="GAA2526322.1"/>
    </source>
</evidence>
<proteinExistence type="predicted"/>
<evidence type="ECO:0000313" key="3">
    <source>
        <dbReference type="Proteomes" id="UP001499978"/>
    </source>
</evidence>
<evidence type="ECO:0000259" key="1">
    <source>
        <dbReference type="SMART" id="SM00966"/>
    </source>
</evidence>
<keyword evidence="3" id="KW-1185">Reference proteome</keyword>
<dbReference type="InterPro" id="IPR037914">
    <property type="entry name" value="SpoVT-AbrB_sf"/>
</dbReference>